<dbReference type="InterPro" id="IPR037143">
    <property type="entry name" value="4-PPantetheinyl_Trfase_dom_sf"/>
</dbReference>
<dbReference type="GO" id="GO:0019878">
    <property type="term" value="P:lysine biosynthetic process via aminoadipic acid"/>
    <property type="evidence" value="ECO:0007669"/>
    <property type="project" value="TreeGrafter"/>
</dbReference>
<keyword evidence="7" id="KW-1185">Reference proteome</keyword>
<evidence type="ECO:0000313" key="6">
    <source>
        <dbReference type="EMBL" id="BCX82380.1"/>
    </source>
</evidence>
<reference evidence="7" key="1">
    <citation type="journal article" date="2024" name="Int. J. Syst. Evol. Microbiol.">
        <title>Methylomarinovum tepidoasis sp. nov., a moderately thermophilic methanotroph of the family Methylothermaceae isolated from a deep-sea hydrothermal field.</title>
        <authorList>
            <person name="Hirayama H."/>
            <person name="Takaki Y."/>
            <person name="Abe M."/>
            <person name="Miyazaki M."/>
            <person name="Uematsu K."/>
            <person name="Matsui Y."/>
            <person name="Takai K."/>
        </authorList>
    </citation>
    <scope>NUCLEOTIDE SEQUENCE [LARGE SCALE GENOMIC DNA]</scope>
    <source>
        <strain evidence="7">IT-9</strain>
    </source>
</reference>
<dbReference type="PANTHER" id="PTHR12215">
    <property type="entry name" value="PHOSPHOPANTETHEINE TRANSFERASE"/>
    <property type="match status" value="1"/>
</dbReference>
<dbReference type="InterPro" id="IPR055066">
    <property type="entry name" value="AASDHPPT_N"/>
</dbReference>
<keyword evidence="2 6" id="KW-0808">Transferase</keyword>
<feature type="domain" description="4'-phosphopantetheinyl transferase" evidence="4">
    <location>
        <begin position="112"/>
        <end position="214"/>
    </location>
</feature>
<evidence type="ECO:0000259" key="5">
    <source>
        <dbReference type="Pfam" id="PF22624"/>
    </source>
</evidence>
<name>A0AAU9C577_9GAMM</name>
<dbReference type="GO" id="GO:0008897">
    <property type="term" value="F:holo-[acyl-carrier-protein] synthase activity"/>
    <property type="evidence" value="ECO:0007669"/>
    <property type="project" value="InterPro"/>
</dbReference>
<dbReference type="Gene3D" id="3.90.470.20">
    <property type="entry name" value="4'-phosphopantetheinyl transferase domain"/>
    <property type="match status" value="2"/>
</dbReference>
<dbReference type="SUPFAM" id="SSF56214">
    <property type="entry name" value="4'-phosphopantetheinyl transferase"/>
    <property type="match status" value="2"/>
</dbReference>
<sequence length="261" mass="28473">MLPLLPLDNEIRVWRLSLDLPPNLLACCEAVLAEDERLRISRLQRPGHRRRAVAARGQLRWLLAHGLGVAPQALSFGREPRGKPYLLDHPLRFNLSHSGDCLLVALAWDGRLGVDVEQVRVLPRMAALAGRCFAPQEYQTWQAAGARGDDFFRLWTLKEAFVKADGRGLALGLERCRFDLHPPRLVAAPPDCGRVAAWQVHAWSPARGWQAALCVHGGGGRLVTGMLAPERLLSGAQAAAGEGVEDGGGAFEAAERAGDRQ</sequence>
<dbReference type="PANTHER" id="PTHR12215:SF10">
    <property type="entry name" value="L-AMINOADIPATE-SEMIALDEHYDE DEHYDROGENASE-PHOSPHOPANTETHEINYL TRANSFERASE"/>
    <property type="match status" value="1"/>
</dbReference>
<gene>
    <name evidence="6" type="ORF">MIT9_P1966</name>
</gene>
<comment type="similarity">
    <text evidence="1">Belongs to the P-Pant transferase superfamily. Gsp/Sfp/HetI/AcpT family.</text>
</comment>
<dbReference type="Pfam" id="PF01648">
    <property type="entry name" value="ACPS"/>
    <property type="match status" value="1"/>
</dbReference>
<evidence type="ECO:0000259" key="4">
    <source>
        <dbReference type="Pfam" id="PF01648"/>
    </source>
</evidence>
<dbReference type="Pfam" id="PF22624">
    <property type="entry name" value="AASDHPPT_N"/>
    <property type="match status" value="1"/>
</dbReference>
<evidence type="ECO:0000256" key="3">
    <source>
        <dbReference type="SAM" id="MobiDB-lite"/>
    </source>
</evidence>
<dbReference type="GO" id="GO:0005829">
    <property type="term" value="C:cytosol"/>
    <property type="evidence" value="ECO:0007669"/>
    <property type="project" value="TreeGrafter"/>
</dbReference>
<dbReference type="Proteomes" id="UP001321825">
    <property type="component" value="Chromosome"/>
</dbReference>
<dbReference type="AlphaFoldDB" id="A0AAU9C577"/>
<feature type="domain" description="4'-phosphopantetheinyl transferase N-terminal" evidence="5">
    <location>
        <begin position="30"/>
        <end position="105"/>
    </location>
</feature>
<dbReference type="KEGG" id="mcau:MIT9_P1966"/>
<evidence type="ECO:0000256" key="2">
    <source>
        <dbReference type="ARBA" id="ARBA00022679"/>
    </source>
</evidence>
<dbReference type="EMBL" id="AP024714">
    <property type="protein sequence ID" value="BCX82380.1"/>
    <property type="molecule type" value="Genomic_DNA"/>
</dbReference>
<proteinExistence type="inferred from homology"/>
<dbReference type="InterPro" id="IPR050559">
    <property type="entry name" value="P-Pant_transferase_sf"/>
</dbReference>
<evidence type="ECO:0000313" key="7">
    <source>
        <dbReference type="Proteomes" id="UP001321825"/>
    </source>
</evidence>
<evidence type="ECO:0000256" key="1">
    <source>
        <dbReference type="ARBA" id="ARBA00010990"/>
    </source>
</evidence>
<dbReference type="InterPro" id="IPR008278">
    <property type="entry name" value="4-PPantetheinyl_Trfase_dom"/>
</dbReference>
<dbReference type="RefSeq" id="WP_317704783.1">
    <property type="nucleotide sequence ID" value="NZ_AP024714.1"/>
</dbReference>
<protein>
    <submittedName>
        <fullName evidence="6">4'-phosphopantetheinyl transferase</fullName>
    </submittedName>
</protein>
<organism evidence="6 7">
    <name type="scientific">Methylomarinovum caldicuralii</name>
    <dbReference type="NCBI Taxonomy" id="438856"/>
    <lineage>
        <taxon>Bacteria</taxon>
        <taxon>Pseudomonadati</taxon>
        <taxon>Pseudomonadota</taxon>
        <taxon>Gammaproteobacteria</taxon>
        <taxon>Methylococcales</taxon>
        <taxon>Methylothermaceae</taxon>
        <taxon>Methylomarinovum</taxon>
    </lineage>
</organism>
<dbReference type="GO" id="GO:0000287">
    <property type="term" value="F:magnesium ion binding"/>
    <property type="evidence" value="ECO:0007669"/>
    <property type="project" value="InterPro"/>
</dbReference>
<accession>A0AAU9C577</accession>
<feature type="region of interest" description="Disordered" evidence="3">
    <location>
        <begin position="242"/>
        <end position="261"/>
    </location>
</feature>